<feature type="signal peptide" evidence="7">
    <location>
        <begin position="1"/>
        <end position="25"/>
    </location>
</feature>
<evidence type="ECO:0000256" key="4">
    <source>
        <dbReference type="ARBA" id="ARBA00022982"/>
    </source>
</evidence>
<dbReference type="PANTHER" id="PTHR11961">
    <property type="entry name" value="CYTOCHROME C"/>
    <property type="match status" value="1"/>
</dbReference>
<keyword evidence="1" id="KW-0813">Transport</keyword>
<feature type="chain" id="PRO_5008381754" evidence="7">
    <location>
        <begin position="26"/>
        <end position="128"/>
    </location>
</feature>
<dbReference type="EMBL" id="FLQX01000113">
    <property type="protein sequence ID" value="SBT06973.1"/>
    <property type="molecule type" value="Genomic_DNA"/>
</dbReference>
<keyword evidence="10" id="KW-1185">Reference proteome</keyword>
<dbReference type="PROSITE" id="PS51007">
    <property type="entry name" value="CYTC"/>
    <property type="match status" value="1"/>
</dbReference>
<dbReference type="SUPFAM" id="SSF46626">
    <property type="entry name" value="Cytochrome c"/>
    <property type="match status" value="1"/>
</dbReference>
<dbReference type="Gene3D" id="1.10.760.10">
    <property type="entry name" value="Cytochrome c-like domain"/>
    <property type="match status" value="1"/>
</dbReference>
<protein>
    <submittedName>
        <fullName evidence="9">Cytochrome c, class I</fullName>
    </submittedName>
</protein>
<dbReference type="GO" id="GO:0009055">
    <property type="term" value="F:electron transfer activity"/>
    <property type="evidence" value="ECO:0007669"/>
    <property type="project" value="InterPro"/>
</dbReference>
<dbReference type="InterPro" id="IPR036909">
    <property type="entry name" value="Cyt_c-like_dom_sf"/>
</dbReference>
<name>A0A1A8XSR4_9PROT</name>
<sequence>MKSIDYTRTAVLALALVVASGQVLATGDAKRGADAFAEECGDCHSAIPGKSKKGPMLTGINGRKAGSVTDFAGYSEAMKQSGITWSADKIDAYIAAPKKVVPGGKMKYDGLADAGTRADLVAYLMTLK</sequence>
<dbReference type="Proteomes" id="UP000199169">
    <property type="component" value="Unassembled WGS sequence"/>
</dbReference>
<evidence type="ECO:0000313" key="9">
    <source>
        <dbReference type="EMBL" id="SBT06973.1"/>
    </source>
</evidence>
<evidence type="ECO:0000256" key="3">
    <source>
        <dbReference type="ARBA" id="ARBA00022723"/>
    </source>
</evidence>
<evidence type="ECO:0000256" key="1">
    <source>
        <dbReference type="ARBA" id="ARBA00022448"/>
    </source>
</evidence>
<gene>
    <name evidence="9" type="ORF">ACCAA_370051</name>
</gene>
<evidence type="ECO:0000259" key="8">
    <source>
        <dbReference type="PROSITE" id="PS51007"/>
    </source>
</evidence>
<dbReference type="InterPro" id="IPR002327">
    <property type="entry name" value="Cyt_c_1A/1B"/>
</dbReference>
<keyword evidence="4" id="KW-0249">Electron transport</keyword>
<dbReference type="InterPro" id="IPR009056">
    <property type="entry name" value="Cyt_c-like_dom"/>
</dbReference>
<keyword evidence="5 6" id="KW-0408">Iron</keyword>
<accession>A0A1A8XSR4</accession>
<keyword evidence="7" id="KW-0732">Signal</keyword>
<dbReference type="STRING" id="1860102.ACCAA_370051"/>
<evidence type="ECO:0000256" key="5">
    <source>
        <dbReference type="ARBA" id="ARBA00023004"/>
    </source>
</evidence>
<reference evidence="9 10" key="1">
    <citation type="submission" date="2016-06" db="EMBL/GenBank/DDBJ databases">
        <authorList>
            <person name="Kjaerup R.B."/>
            <person name="Dalgaard T.S."/>
            <person name="Juul-Madsen H.R."/>
        </authorList>
    </citation>
    <scope>NUCLEOTIDE SEQUENCE [LARGE SCALE GENOMIC DNA]</scope>
    <source>
        <strain evidence="9">3</strain>
    </source>
</reference>
<keyword evidence="2 6" id="KW-0349">Heme</keyword>
<dbReference type="AlphaFoldDB" id="A0A1A8XSR4"/>
<feature type="domain" description="Cytochrome c" evidence="8">
    <location>
        <begin position="27"/>
        <end position="128"/>
    </location>
</feature>
<evidence type="ECO:0000313" key="10">
    <source>
        <dbReference type="Proteomes" id="UP000199169"/>
    </source>
</evidence>
<dbReference type="RefSeq" id="WP_186407443.1">
    <property type="nucleotide sequence ID" value="NZ_FLQX01000113.1"/>
</dbReference>
<dbReference type="PRINTS" id="PR00604">
    <property type="entry name" value="CYTCHRMECIAB"/>
</dbReference>
<evidence type="ECO:0000256" key="7">
    <source>
        <dbReference type="SAM" id="SignalP"/>
    </source>
</evidence>
<dbReference type="GO" id="GO:0020037">
    <property type="term" value="F:heme binding"/>
    <property type="evidence" value="ECO:0007669"/>
    <property type="project" value="InterPro"/>
</dbReference>
<evidence type="ECO:0000256" key="6">
    <source>
        <dbReference type="PROSITE-ProRule" id="PRU00433"/>
    </source>
</evidence>
<organism evidence="9 10">
    <name type="scientific">Candidatus Accumulibacter aalborgensis</name>
    <dbReference type="NCBI Taxonomy" id="1860102"/>
    <lineage>
        <taxon>Bacteria</taxon>
        <taxon>Pseudomonadati</taxon>
        <taxon>Pseudomonadota</taxon>
        <taxon>Betaproteobacteria</taxon>
        <taxon>Candidatus Accumulibacter</taxon>
    </lineage>
</organism>
<evidence type="ECO:0000256" key="2">
    <source>
        <dbReference type="ARBA" id="ARBA00022617"/>
    </source>
</evidence>
<dbReference type="Pfam" id="PF00034">
    <property type="entry name" value="Cytochrom_C"/>
    <property type="match status" value="1"/>
</dbReference>
<keyword evidence="3 6" id="KW-0479">Metal-binding</keyword>
<proteinExistence type="predicted"/>
<dbReference type="GO" id="GO:0046872">
    <property type="term" value="F:metal ion binding"/>
    <property type="evidence" value="ECO:0007669"/>
    <property type="project" value="UniProtKB-KW"/>
</dbReference>